<dbReference type="AlphaFoldDB" id="A0A2T0S0K8"/>
<comment type="caution">
    <text evidence="1">The sequence shown here is derived from an EMBL/GenBank/DDBJ whole genome shotgun (WGS) entry which is preliminary data.</text>
</comment>
<organism evidence="1 2">
    <name type="scientific">Aliiruegeria haliotis</name>
    <dbReference type="NCBI Taxonomy" id="1280846"/>
    <lineage>
        <taxon>Bacteria</taxon>
        <taxon>Pseudomonadati</taxon>
        <taxon>Pseudomonadota</taxon>
        <taxon>Alphaproteobacteria</taxon>
        <taxon>Rhodobacterales</taxon>
        <taxon>Roseobacteraceae</taxon>
        <taxon>Aliiruegeria</taxon>
    </lineage>
</organism>
<dbReference type="OrthoDB" id="7863531at2"/>
<dbReference type="RefSeq" id="WP_106203607.1">
    <property type="nucleotide sequence ID" value="NZ_PVTD01000001.1"/>
</dbReference>
<reference evidence="1 2" key="1">
    <citation type="submission" date="2018-03" db="EMBL/GenBank/DDBJ databases">
        <title>Genomic Encyclopedia of Archaeal and Bacterial Type Strains, Phase II (KMG-II): from individual species to whole genera.</title>
        <authorList>
            <person name="Goeker M."/>
        </authorList>
    </citation>
    <scope>NUCLEOTIDE SEQUENCE [LARGE SCALE GENOMIC DNA]</scope>
    <source>
        <strain evidence="1 2">DSM 29328</strain>
    </source>
</reference>
<gene>
    <name evidence="1" type="ORF">CLV78_1011007</name>
</gene>
<accession>A0A2T0S0K8</accession>
<dbReference type="Proteomes" id="UP000239480">
    <property type="component" value="Unassembled WGS sequence"/>
</dbReference>
<keyword evidence="2" id="KW-1185">Reference proteome</keyword>
<proteinExistence type="predicted"/>
<evidence type="ECO:0000313" key="2">
    <source>
        <dbReference type="Proteomes" id="UP000239480"/>
    </source>
</evidence>
<sequence length="80" mass="9236">MILRHDLPDLAGVILAHAEDHPSLREALCDYELARASEDDETLNAEIRAEWAEIRKELVGELERHARRLTGHQNQQRTLE</sequence>
<name>A0A2T0S0K8_9RHOB</name>
<evidence type="ECO:0000313" key="1">
    <source>
        <dbReference type="EMBL" id="PRY26902.1"/>
    </source>
</evidence>
<dbReference type="EMBL" id="PVTD01000001">
    <property type="protein sequence ID" value="PRY26902.1"/>
    <property type="molecule type" value="Genomic_DNA"/>
</dbReference>
<protein>
    <submittedName>
        <fullName evidence="1">Uncharacterized protein</fullName>
    </submittedName>
</protein>